<accession>A0A9Q0TGD0</accession>
<dbReference type="Gene3D" id="3.50.50.60">
    <property type="entry name" value="FAD/NAD(P)-binding domain"/>
    <property type="match status" value="1"/>
</dbReference>
<evidence type="ECO:0000259" key="5">
    <source>
        <dbReference type="Pfam" id="PF05199"/>
    </source>
</evidence>
<reference evidence="6" key="2">
    <citation type="journal article" date="2023" name="Int. J. Mol. Sci.">
        <title>De Novo Assembly and Annotation of 11 Diverse Shrub Willow (Salix) Genomes Reveals Novel Gene Organization in Sex-Linked Regions.</title>
        <authorList>
            <person name="Hyden B."/>
            <person name="Feng K."/>
            <person name="Yates T.B."/>
            <person name="Jawdy S."/>
            <person name="Cereghino C."/>
            <person name="Smart L.B."/>
            <person name="Muchero W."/>
        </authorList>
    </citation>
    <scope>NUCLEOTIDE SEQUENCE</scope>
    <source>
        <tissue evidence="6">Shoot tip</tissue>
    </source>
</reference>
<evidence type="ECO:0000256" key="3">
    <source>
        <dbReference type="ARBA" id="ARBA00022827"/>
    </source>
</evidence>
<keyword evidence="3" id="KW-0274">FAD</keyword>
<evidence type="ECO:0000256" key="4">
    <source>
        <dbReference type="ARBA" id="ARBA00023002"/>
    </source>
</evidence>
<dbReference type="GO" id="GO:0016614">
    <property type="term" value="F:oxidoreductase activity, acting on CH-OH group of donors"/>
    <property type="evidence" value="ECO:0007669"/>
    <property type="project" value="InterPro"/>
</dbReference>
<evidence type="ECO:0000256" key="1">
    <source>
        <dbReference type="ARBA" id="ARBA00010790"/>
    </source>
</evidence>
<comment type="similarity">
    <text evidence="1">Belongs to the GMC oxidoreductase family.</text>
</comment>
<sequence length="127" mass="13533">MDRENLKMGFRKALPILIAAGAVEVGTYRIDGQIRVCEGVSRKDLEEFLDTITIPGWAEVKGRELDPIIFCTSKGGCRMGATAEEGGADQNGESWEAENLLVCDGSALPGAIGVNPMTTIQSTADCI</sequence>
<dbReference type="Pfam" id="PF05199">
    <property type="entry name" value="GMC_oxred_C"/>
    <property type="match status" value="1"/>
</dbReference>
<keyword evidence="7" id="KW-1185">Reference proteome</keyword>
<dbReference type="PANTHER" id="PTHR46056:SF12">
    <property type="entry name" value="LONG-CHAIN-ALCOHOL OXIDASE"/>
    <property type="match status" value="1"/>
</dbReference>
<evidence type="ECO:0000256" key="2">
    <source>
        <dbReference type="ARBA" id="ARBA00022630"/>
    </source>
</evidence>
<name>A0A9Q0TGD0_9ROSI</name>
<proteinExistence type="inferred from homology"/>
<evidence type="ECO:0000313" key="7">
    <source>
        <dbReference type="Proteomes" id="UP001151752"/>
    </source>
</evidence>
<dbReference type="EMBL" id="JAPFFM010000015">
    <property type="protein sequence ID" value="KAJ6711107.1"/>
    <property type="molecule type" value="Genomic_DNA"/>
</dbReference>
<evidence type="ECO:0000313" key="6">
    <source>
        <dbReference type="EMBL" id="KAJ6711107.1"/>
    </source>
</evidence>
<dbReference type="Proteomes" id="UP001151752">
    <property type="component" value="Chromosome 2"/>
</dbReference>
<comment type="caution">
    <text evidence="6">The sequence shown here is derived from an EMBL/GenBank/DDBJ whole genome shotgun (WGS) entry which is preliminary data.</text>
</comment>
<gene>
    <name evidence="6" type="ORF">OIU74_011881</name>
</gene>
<dbReference type="AlphaFoldDB" id="A0A9Q0TGD0"/>
<keyword evidence="4" id="KW-0560">Oxidoreductase</keyword>
<feature type="domain" description="Glucose-methanol-choline oxidoreductase C-terminal" evidence="5">
    <location>
        <begin position="75"/>
        <end position="124"/>
    </location>
</feature>
<dbReference type="InterPro" id="IPR007867">
    <property type="entry name" value="GMC_OxRtase_C"/>
</dbReference>
<dbReference type="SUPFAM" id="SSF51905">
    <property type="entry name" value="FAD/NAD(P)-binding domain"/>
    <property type="match status" value="1"/>
</dbReference>
<protein>
    <submittedName>
        <fullName evidence="6">LONG-CHAIN-ALCOHOL OXIDASE FAO4B</fullName>
    </submittedName>
</protein>
<reference evidence="6" key="1">
    <citation type="submission" date="2022-11" db="EMBL/GenBank/DDBJ databases">
        <authorList>
            <person name="Hyden B.L."/>
            <person name="Feng K."/>
            <person name="Yates T."/>
            <person name="Jawdy S."/>
            <person name="Smart L.B."/>
            <person name="Muchero W."/>
        </authorList>
    </citation>
    <scope>NUCLEOTIDE SEQUENCE</scope>
    <source>
        <tissue evidence="6">Shoot tip</tissue>
    </source>
</reference>
<keyword evidence="2" id="KW-0285">Flavoprotein</keyword>
<organism evidence="6 7">
    <name type="scientific">Salix koriyanagi</name>
    <dbReference type="NCBI Taxonomy" id="2511006"/>
    <lineage>
        <taxon>Eukaryota</taxon>
        <taxon>Viridiplantae</taxon>
        <taxon>Streptophyta</taxon>
        <taxon>Embryophyta</taxon>
        <taxon>Tracheophyta</taxon>
        <taxon>Spermatophyta</taxon>
        <taxon>Magnoliopsida</taxon>
        <taxon>eudicotyledons</taxon>
        <taxon>Gunneridae</taxon>
        <taxon>Pentapetalae</taxon>
        <taxon>rosids</taxon>
        <taxon>fabids</taxon>
        <taxon>Malpighiales</taxon>
        <taxon>Salicaceae</taxon>
        <taxon>Saliceae</taxon>
        <taxon>Salix</taxon>
    </lineage>
</organism>
<dbReference type="PANTHER" id="PTHR46056">
    <property type="entry name" value="LONG-CHAIN-ALCOHOL OXIDASE"/>
    <property type="match status" value="1"/>
</dbReference>
<dbReference type="InterPro" id="IPR036188">
    <property type="entry name" value="FAD/NAD-bd_sf"/>
</dbReference>